<protein>
    <submittedName>
        <fullName evidence="2">Uncharacterized protein</fullName>
    </submittedName>
</protein>
<gene>
    <name evidence="2" type="ORF">CU098_008404</name>
</gene>
<feature type="compositionally biased region" description="Basic residues" evidence="1">
    <location>
        <begin position="158"/>
        <end position="168"/>
    </location>
</feature>
<feature type="compositionally biased region" description="Low complexity" evidence="1">
    <location>
        <begin position="1"/>
        <end position="19"/>
    </location>
</feature>
<organism evidence="2 3">
    <name type="scientific">Rhizopus stolonifer</name>
    <name type="common">Rhizopus nigricans</name>
    <dbReference type="NCBI Taxonomy" id="4846"/>
    <lineage>
        <taxon>Eukaryota</taxon>
        <taxon>Fungi</taxon>
        <taxon>Fungi incertae sedis</taxon>
        <taxon>Mucoromycota</taxon>
        <taxon>Mucoromycotina</taxon>
        <taxon>Mucoromycetes</taxon>
        <taxon>Mucorales</taxon>
        <taxon>Mucorineae</taxon>
        <taxon>Rhizopodaceae</taxon>
        <taxon>Rhizopus</taxon>
    </lineage>
</organism>
<proteinExistence type="predicted"/>
<dbReference type="EMBL" id="PJQM01000439">
    <property type="protein sequence ID" value="RCI05243.1"/>
    <property type="molecule type" value="Genomic_DNA"/>
</dbReference>
<evidence type="ECO:0000313" key="2">
    <source>
        <dbReference type="EMBL" id="RCI05243.1"/>
    </source>
</evidence>
<dbReference type="STRING" id="4846.A0A367KSR1"/>
<feature type="region of interest" description="Disordered" evidence="1">
    <location>
        <begin position="80"/>
        <end position="168"/>
    </location>
</feature>
<evidence type="ECO:0000313" key="3">
    <source>
        <dbReference type="Proteomes" id="UP000253551"/>
    </source>
</evidence>
<reference evidence="2 3" key="1">
    <citation type="journal article" date="2018" name="G3 (Bethesda)">
        <title>Phylogenetic and Phylogenomic Definition of Rhizopus Species.</title>
        <authorList>
            <person name="Gryganskyi A.P."/>
            <person name="Golan J."/>
            <person name="Dolatabadi S."/>
            <person name="Mondo S."/>
            <person name="Robb S."/>
            <person name="Idnurm A."/>
            <person name="Muszewska A."/>
            <person name="Steczkiewicz K."/>
            <person name="Masonjones S."/>
            <person name="Liao H.L."/>
            <person name="Gajdeczka M.T."/>
            <person name="Anike F."/>
            <person name="Vuek A."/>
            <person name="Anishchenko I.M."/>
            <person name="Voigt K."/>
            <person name="de Hoog G.S."/>
            <person name="Smith M.E."/>
            <person name="Heitman J."/>
            <person name="Vilgalys R."/>
            <person name="Stajich J.E."/>
        </authorList>
    </citation>
    <scope>NUCLEOTIDE SEQUENCE [LARGE SCALE GENOMIC DNA]</scope>
    <source>
        <strain evidence="2 3">LSU 92-RS-03</strain>
    </source>
</reference>
<name>A0A367KSR1_RHIST</name>
<comment type="caution">
    <text evidence="2">The sequence shown here is derived from an EMBL/GenBank/DDBJ whole genome shotgun (WGS) entry which is preliminary data.</text>
</comment>
<dbReference type="Proteomes" id="UP000253551">
    <property type="component" value="Unassembled WGS sequence"/>
</dbReference>
<accession>A0A367KSR1</accession>
<feature type="region of interest" description="Disordered" evidence="1">
    <location>
        <begin position="1"/>
        <end position="34"/>
    </location>
</feature>
<feature type="compositionally biased region" description="Basic and acidic residues" evidence="1">
    <location>
        <begin position="117"/>
        <end position="130"/>
    </location>
</feature>
<dbReference type="AlphaFoldDB" id="A0A367KSR1"/>
<dbReference type="OrthoDB" id="191651at2759"/>
<evidence type="ECO:0000256" key="1">
    <source>
        <dbReference type="SAM" id="MobiDB-lite"/>
    </source>
</evidence>
<sequence length="168" mass="18662">MSGGSSSSSSVLNKSSSGSTNRPSRTGGVSGIYGCGANYYVPSIHELRNPKKEEAVQMGGREEWAIGKEIAKVGNWEVVTPTEPLASTPNKVKKKDQQIGTTHDQAPEFQDDDEDKEDLHQFKIKEKEYPDDIQQEEAPQENVVFKKRKLADSDGIKSKKKKPLRKKE</sequence>
<keyword evidence="3" id="KW-1185">Reference proteome</keyword>